<dbReference type="EMBL" id="GBXM01058816">
    <property type="protein sequence ID" value="JAH49761.1"/>
    <property type="molecule type" value="Transcribed_RNA"/>
</dbReference>
<reference evidence="1" key="2">
    <citation type="journal article" date="2015" name="Fish Shellfish Immunol.">
        <title>Early steps in the European eel (Anguilla anguilla)-Vibrio vulnificus interaction in the gills: Role of the RtxA13 toxin.</title>
        <authorList>
            <person name="Callol A."/>
            <person name="Pajuelo D."/>
            <person name="Ebbesson L."/>
            <person name="Teles M."/>
            <person name="MacKenzie S."/>
            <person name="Amaro C."/>
        </authorList>
    </citation>
    <scope>NUCLEOTIDE SEQUENCE</scope>
</reference>
<accession>A0A0E9T815</accession>
<sequence>MIDSLLYCTVSKMKSSFIFAV</sequence>
<organism evidence="1">
    <name type="scientific">Anguilla anguilla</name>
    <name type="common">European freshwater eel</name>
    <name type="synonym">Muraena anguilla</name>
    <dbReference type="NCBI Taxonomy" id="7936"/>
    <lineage>
        <taxon>Eukaryota</taxon>
        <taxon>Metazoa</taxon>
        <taxon>Chordata</taxon>
        <taxon>Craniata</taxon>
        <taxon>Vertebrata</taxon>
        <taxon>Euteleostomi</taxon>
        <taxon>Actinopterygii</taxon>
        <taxon>Neopterygii</taxon>
        <taxon>Teleostei</taxon>
        <taxon>Anguilliformes</taxon>
        <taxon>Anguillidae</taxon>
        <taxon>Anguilla</taxon>
    </lineage>
</organism>
<evidence type="ECO:0000313" key="1">
    <source>
        <dbReference type="EMBL" id="JAH49761.1"/>
    </source>
</evidence>
<name>A0A0E9T815_ANGAN</name>
<proteinExistence type="predicted"/>
<reference evidence="1" key="1">
    <citation type="submission" date="2014-11" db="EMBL/GenBank/DDBJ databases">
        <authorList>
            <person name="Amaro Gonzalez C."/>
        </authorList>
    </citation>
    <scope>NUCLEOTIDE SEQUENCE</scope>
</reference>
<protein>
    <submittedName>
        <fullName evidence="1">Uncharacterized protein</fullName>
    </submittedName>
</protein>
<dbReference type="EMBL" id="GBXM01055775">
    <property type="protein sequence ID" value="JAH52802.1"/>
    <property type="molecule type" value="Transcribed_RNA"/>
</dbReference>
<dbReference type="AlphaFoldDB" id="A0A0E9T815"/>